<gene>
    <name evidence="2" type="ORF">LX66_4616</name>
</gene>
<keyword evidence="3" id="KW-1185">Reference proteome</keyword>
<feature type="chain" id="PRO_5021704940" description="Lipoprotein" evidence="1">
    <location>
        <begin position="24"/>
        <end position="208"/>
    </location>
</feature>
<feature type="signal peptide" evidence="1">
    <location>
        <begin position="1"/>
        <end position="23"/>
    </location>
</feature>
<comment type="caution">
    <text evidence="2">The sequence shown here is derived from an EMBL/GenBank/DDBJ whole genome shotgun (WGS) entry which is preliminary data.</text>
</comment>
<evidence type="ECO:0008006" key="4">
    <source>
        <dbReference type="Google" id="ProtNLM"/>
    </source>
</evidence>
<dbReference type="InterPro" id="IPR028994">
    <property type="entry name" value="Integrin_alpha_N"/>
</dbReference>
<dbReference type="SUPFAM" id="SSF69318">
    <property type="entry name" value="Integrin alpha N-terminal domain"/>
    <property type="match status" value="1"/>
</dbReference>
<name>A0A562SSR4_CHIJA</name>
<evidence type="ECO:0000313" key="2">
    <source>
        <dbReference type="EMBL" id="TWI84252.1"/>
    </source>
</evidence>
<dbReference type="AlphaFoldDB" id="A0A562SSR4"/>
<protein>
    <recommendedName>
        <fullName evidence="4">Lipoprotein</fullName>
    </recommendedName>
</protein>
<dbReference type="OrthoDB" id="946181at2"/>
<organism evidence="2 3">
    <name type="scientific">Chitinophaga japonensis</name>
    <name type="common">Flexibacter japonensis</name>
    <dbReference type="NCBI Taxonomy" id="104662"/>
    <lineage>
        <taxon>Bacteria</taxon>
        <taxon>Pseudomonadati</taxon>
        <taxon>Bacteroidota</taxon>
        <taxon>Chitinophagia</taxon>
        <taxon>Chitinophagales</taxon>
        <taxon>Chitinophagaceae</taxon>
        <taxon>Chitinophaga</taxon>
    </lineage>
</organism>
<sequence>MIHASKKLVLLALGGIGLLAAWACNNNRNAGENDTTLLDAAPPADSAAMATGSDFNQTVTFKQYSFVVNAKGEDTLRRLVITGNDSASSFAEVNTPMEGSIYYCEAADLDNDGQPEVYCFARGADSADFTKVYAYAIDQQGNLPISFPELTSEDAENYMGHDSLYIEKGYVVRSFPIGMAEAGDTVPRKTIRYTLKRGPSAYRLEQVE</sequence>
<reference evidence="2 3" key="1">
    <citation type="journal article" date="2013" name="Stand. Genomic Sci.">
        <title>Genomic Encyclopedia of Type Strains, Phase I: The one thousand microbial genomes (KMG-I) project.</title>
        <authorList>
            <person name="Kyrpides N.C."/>
            <person name="Woyke T."/>
            <person name="Eisen J.A."/>
            <person name="Garrity G."/>
            <person name="Lilburn T.G."/>
            <person name="Beck B.J."/>
            <person name="Whitman W.B."/>
            <person name="Hugenholtz P."/>
            <person name="Klenk H.P."/>
        </authorList>
    </citation>
    <scope>NUCLEOTIDE SEQUENCE [LARGE SCALE GENOMIC DNA]</scope>
    <source>
        <strain evidence="2 3">DSM 13484</strain>
    </source>
</reference>
<evidence type="ECO:0000313" key="3">
    <source>
        <dbReference type="Proteomes" id="UP000316778"/>
    </source>
</evidence>
<keyword evidence="1" id="KW-0732">Signal</keyword>
<dbReference type="RefSeq" id="WP_145717796.1">
    <property type="nucleotide sequence ID" value="NZ_BAAAFY010000002.1"/>
</dbReference>
<accession>A0A562SSR4</accession>
<evidence type="ECO:0000256" key="1">
    <source>
        <dbReference type="SAM" id="SignalP"/>
    </source>
</evidence>
<proteinExistence type="predicted"/>
<dbReference type="Proteomes" id="UP000316778">
    <property type="component" value="Unassembled WGS sequence"/>
</dbReference>
<dbReference type="EMBL" id="VLLG01000005">
    <property type="protein sequence ID" value="TWI84252.1"/>
    <property type="molecule type" value="Genomic_DNA"/>
</dbReference>